<dbReference type="AlphaFoldDB" id="A0A2I0LB92"/>
<proteinExistence type="predicted"/>
<dbReference type="Proteomes" id="UP000233551">
    <property type="component" value="Unassembled WGS sequence"/>
</dbReference>
<dbReference type="EMBL" id="PGOL01000065">
    <property type="protein sequence ID" value="PKI77947.1"/>
    <property type="molecule type" value="Genomic_DNA"/>
</dbReference>
<evidence type="ECO:0000313" key="1">
    <source>
        <dbReference type="EMBL" id="PKI77947.1"/>
    </source>
</evidence>
<reference evidence="1 2" key="1">
    <citation type="submission" date="2017-11" db="EMBL/GenBank/DDBJ databases">
        <title>De-novo sequencing of pomegranate (Punica granatum L.) genome.</title>
        <authorList>
            <person name="Akparov Z."/>
            <person name="Amiraslanov A."/>
            <person name="Hajiyeva S."/>
            <person name="Abbasov M."/>
            <person name="Kaur K."/>
            <person name="Hamwieh A."/>
            <person name="Solovyev V."/>
            <person name="Salamov A."/>
            <person name="Braich B."/>
            <person name="Kosarev P."/>
            <person name="Mahmoud A."/>
            <person name="Hajiyev E."/>
            <person name="Babayeva S."/>
            <person name="Izzatullayeva V."/>
            <person name="Mammadov A."/>
            <person name="Mammadov A."/>
            <person name="Sharifova S."/>
            <person name="Ojaghi J."/>
            <person name="Eynullazada K."/>
            <person name="Bayramov B."/>
            <person name="Abdulazimova A."/>
            <person name="Shahmuradov I."/>
        </authorList>
    </citation>
    <scope>NUCLEOTIDE SEQUENCE [LARGE SCALE GENOMIC DNA]</scope>
    <source>
        <strain evidence="2">cv. AG2017</strain>
        <tissue evidence="1">Leaf</tissue>
    </source>
</reference>
<evidence type="ECO:0000313" key="2">
    <source>
        <dbReference type="Proteomes" id="UP000233551"/>
    </source>
</evidence>
<keyword evidence="2" id="KW-1185">Reference proteome</keyword>
<gene>
    <name evidence="1" type="ORF">CRG98_001567</name>
</gene>
<sequence length="100" mass="10926">MEEGGLTVAKGGLHCSSGSILRCGGDVNSQWFESKRAEKSGRFGSEAELRSTYRVGSGPKLEGEDMRRSEKGRRICWTFNQRLTRGRTVNGGDGRGNCVI</sequence>
<protein>
    <submittedName>
        <fullName evidence="1">Uncharacterized protein</fullName>
    </submittedName>
</protein>
<comment type="caution">
    <text evidence="1">The sequence shown here is derived from an EMBL/GenBank/DDBJ whole genome shotgun (WGS) entry which is preliminary data.</text>
</comment>
<name>A0A2I0LB92_PUNGR</name>
<accession>A0A2I0LB92</accession>
<organism evidence="1 2">
    <name type="scientific">Punica granatum</name>
    <name type="common">Pomegranate</name>
    <dbReference type="NCBI Taxonomy" id="22663"/>
    <lineage>
        <taxon>Eukaryota</taxon>
        <taxon>Viridiplantae</taxon>
        <taxon>Streptophyta</taxon>
        <taxon>Embryophyta</taxon>
        <taxon>Tracheophyta</taxon>
        <taxon>Spermatophyta</taxon>
        <taxon>Magnoliopsida</taxon>
        <taxon>eudicotyledons</taxon>
        <taxon>Gunneridae</taxon>
        <taxon>Pentapetalae</taxon>
        <taxon>rosids</taxon>
        <taxon>malvids</taxon>
        <taxon>Myrtales</taxon>
        <taxon>Lythraceae</taxon>
        <taxon>Punica</taxon>
    </lineage>
</organism>